<dbReference type="GO" id="GO:0016746">
    <property type="term" value="F:acyltransferase activity"/>
    <property type="evidence" value="ECO:0007669"/>
    <property type="project" value="InterPro"/>
</dbReference>
<keyword evidence="1" id="KW-0812">Transmembrane</keyword>
<feature type="transmembrane region" description="Helical" evidence="1">
    <location>
        <begin position="247"/>
        <end position="272"/>
    </location>
</feature>
<dbReference type="RefSeq" id="WP_006948097.1">
    <property type="nucleotide sequence ID" value="NZ_BAJI01000037.1"/>
</dbReference>
<accession>E0NQA3</accession>
<dbReference type="SMART" id="SM00563">
    <property type="entry name" value="PlsC"/>
    <property type="match status" value="1"/>
</dbReference>
<proteinExistence type="predicted"/>
<dbReference type="CDD" id="cd04179">
    <property type="entry name" value="DPM_DPG-synthase_like"/>
    <property type="match status" value="1"/>
</dbReference>
<feature type="domain" description="Phospholipid/glycerol acyltransferase" evidence="2">
    <location>
        <begin position="319"/>
        <end position="428"/>
    </location>
</feature>
<dbReference type="Pfam" id="PF00535">
    <property type="entry name" value="Glycos_transf_2"/>
    <property type="match status" value="1"/>
</dbReference>
<keyword evidence="3" id="KW-0808">Transferase</keyword>
<keyword evidence="1" id="KW-1133">Transmembrane helix</keyword>
<evidence type="ECO:0000313" key="4">
    <source>
        <dbReference type="Proteomes" id="UP000004394"/>
    </source>
</evidence>
<gene>
    <name evidence="3" type="ORF">HMPREF0658_0354</name>
</gene>
<dbReference type="STRING" id="862515.HMPREF0658_0354"/>
<name>E0NQA3_9BACT</name>
<reference evidence="3" key="1">
    <citation type="submission" date="2010-07" db="EMBL/GenBank/DDBJ databases">
        <authorList>
            <person name="Muzny D."/>
            <person name="Qin X."/>
            <person name="Deng J."/>
            <person name="Jiang H."/>
            <person name="Liu Y."/>
            <person name="Qu J."/>
            <person name="Song X.-Z."/>
            <person name="Zhang L."/>
            <person name="Thornton R."/>
            <person name="Coyle M."/>
            <person name="Francisco L."/>
            <person name="Jackson L."/>
            <person name="Javaid M."/>
            <person name="Korchina V."/>
            <person name="Kovar C."/>
            <person name="Mata R."/>
            <person name="Mathew T."/>
            <person name="Ngo R."/>
            <person name="Nguyen L."/>
            <person name="Nguyen N."/>
            <person name="Okwuonu G."/>
            <person name="Ongeri F."/>
            <person name="Pham C."/>
            <person name="Simmons D."/>
            <person name="Wilczek-Boney K."/>
            <person name="Hale W."/>
            <person name="Jakkamsetti A."/>
            <person name="Pham P."/>
            <person name="Ruth R."/>
            <person name="San Lucas F."/>
            <person name="Warren J."/>
            <person name="Zhang J."/>
            <person name="Zhao Z."/>
            <person name="Zhou C."/>
            <person name="Zhu D."/>
            <person name="Lee S."/>
            <person name="Bess C."/>
            <person name="Blankenburg K."/>
            <person name="Forbes L."/>
            <person name="Fu Q."/>
            <person name="Gubbala S."/>
            <person name="Hirani K."/>
            <person name="Jayaseelan J.C."/>
            <person name="Lara F."/>
            <person name="Munidasa M."/>
            <person name="Palculict T."/>
            <person name="Patil S."/>
            <person name="Pu L.-L."/>
            <person name="Saada N."/>
            <person name="Tang L."/>
            <person name="Weissenberger G."/>
            <person name="Zhu Y."/>
            <person name="Hemphill L."/>
            <person name="Shang Y."/>
            <person name="Youmans B."/>
            <person name="Ayvaz T."/>
            <person name="Ross M."/>
            <person name="Santibanez J."/>
            <person name="Aqrawi P."/>
            <person name="Gross S."/>
            <person name="Joshi V."/>
            <person name="Fowler G."/>
            <person name="Nazareth L."/>
            <person name="Reid J."/>
            <person name="Worley K."/>
            <person name="Petrosino J."/>
            <person name="Highlander S."/>
            <person name="Gibbs R."/>
        </authorList>
    </citation>
    <scope>NUCLEOTIDE SEQUENCE [LARGE SCALE GENOMIC DNA]</scope>
    <source>
        <strain evidence="3">DSM 16973</strain>
    </source>
</reference>
<dbReference type="AlphaFoldDB" id="E0NQA3"/>
<comment type="caution">
    <text evidence="3">The sequence shown here is derived from an EMBL/GenBank/DDBJ whole genome shotgun (WGS) entry which is preliminary data.</text>
</comment>
<dbReference type="Gene3D" id="3.90.550.10">
    <property type="entry name" value="Spore Coat Polysaccharide Biosynthesis Protein SpsA, Chain A"/>
    <property type="match status" value="1"/>
</dbReference>
<evidence type="ECO:0000256" key="1">
    <source>
        <dbReference type="SAM" id="Phobius"/>
    </source>
</evidence>
<dbReference type="Proteomes" id="UP000004394">
    <property type="component" value="Unassembled WGS sequence"/>
</dbReference>
<dbReference type="InterPro" id="IPR001173">
    <property type="entry name" value="Glyco_trans_2-like"/>
</dbReference>
<dbReference type="eggNOG" id="COG0204">
    <property type="taxonomic scope" value="Bacteria"/>
</dbReference>
<dbReference type="EC" id="2.4.-.-" evidence="3"/>
<dbReference type="InterPro" id="IPR050256">
    <property type="entry name" value="Glycosyltransferase_2"/>
</dbReference>
<dbReference type="GO" id="GO:0016757">
    <property type="term" value="F:glycosyltransferase activity"/>
    <property type="evidence" value="ECO:0007669"/>
    <property type="project" value="UniProtKB-KW"/>
</dbReference>
<keyword evidence="4" id="KW-1185">Reference proteome</keyword>
<protein>
    <submittedName>
        <fullName evidence="3">Glycosyltransferase, group 2 family protein</fullName>
        <ecNumber evidence="3">2.4.-.-</ecNumber>
    </submittedName>
</protein>
<keyword evidence="3" id="KW-0328">Glycosyltransferase</keyword>
<dbReference type="HOGENOM" id="CLU_549626_0_0_10"/>
<dbReference type="CDD" id="cd07989">
    <property type="entry name" value="LPLAT_AGPAT-like"/>
    <property type="match status" value="1"/>
</dbReference>
<evidence type="ECO:0000259" key="2">
    <source>
        <dbReference type="SMART" id="SM00563"/>
    </source>
</evidence>
<dbReference type="SUPFAM" id="SSF53448">
    <property type="entry name" value="Nucleotide-diphospho-sugar transferases"/>
    <property type="match status" value="1"/>
</dbReference>
<feature type="transmembrane region" description="Helical" evidence="1">
    <location>
        <begin position="221"/>
        <end position="241"/>
    </location>
</feature>
<dbReference type="eggNOG" id="COG1216">
    <property type="taxonomic scope" value="Bacteria"/>
</dbReference>
<dbReference type="InterPro" id="IPR029044">
    <property type="entry name" value="Nucleotide-diphossugar_trans"/>
</dbReference>
<dbReference type="SUPFAM" id="SSF69593">
    <property type="entry name" value="Glycerol-3-phosphate (1)-acyltransferase"/>
    <property type="match status" value="1"/>
</dbReference>
<evidence type="ECO:0000313" key="3">
    <source>
        <dbReference type="EMBL" id="EFM02698.1"/>
    </source>
</evidence>
<dbReference type="PANTHER" id="PTHR48090:SF7">
    <property type="entry name" value="RFBJ PROTEIN"/>
    <property type="match status" value="1"/>
</dbReference>
<dbReference type="BioCyc" id="PMAR862515-HMP:GMOO-365-MONOMER"/>
<dbReference type="OrthoDB" id="9810303at2"/>
<dbReference type="Pfam" id="PF01553">
    <property type="entry name" value="Acyltransferase"/>
    <property type="match status" value="1"/>
</dbReference>
<dbReference type="PANTHER" id="PTHR48090">
    <property type="entry name" value="UNDECAPRENYL-PHOSPHATE 4-DEOXY-4-FORMAMIDO-L-ARABINOSE TRANSFERASE-RELATED"/>
    <property type="match status" value="1"/>
</dbReference>
<dbReference type="InterPro" id="IPR002123">
    <property type="entry name" value="Plipid/glycerol_acylTrfase"/>
</dbReference>
<organism evidence="3 4">
    <name type="scientific">Hoylesella marshii DSM 16973 = JCM 13450</name>
    <dbReference type="NCBI Taxonomy" id="862515"/>
    <lineage>
        <taxon>Bacteria</taxon>
        <taxon>Pseudomonadati</taxon>
        <taxon>Bacteroidota</taxon>
        <taxon>Bacteroidia</taxon>
        <taxon>Bacteroidales</taxon>
        <taxon>Prevotellaceae</taxon>
        <taxon>Hoylesella</taxon>
    </lineage>
</organism>
<keyword evidence="1" id="KW-0472">Membrane</keyword>
<dbReference type="EMBL" id="AEEI01000015">
    <property type="protein sequence ID" value="EFM02698.1"/>
    <property type="molecule type" value="Genomic_DNA"/>
</dbReference>
<sequence>MNEKVCVVIPTYNNSRTLMEVIRGVSKFIPHIIVVDDGSTDSTPRLLTECELPITVLTMERNLGKGRALCSGFREARKQGFSYAITIDSDGQHLPTDLPTFLAAINRYPGYIIVGNRFDPSLFTQDAERNMDSESRFANKFSNFWFAIQTGKRLPDTQTGFRAYPLHRLRGLRFVTSRYEAELQLMVYAAWHGVGLHSIPIHVYYPPRDERVSHFRPGRDFARISVLNTVLCVLAAVYAWPKRLLSFTLVLSVLLLLFVVMMFVQAGLFVYFSSHKVSEDERLTYHGIIQRMSYWLMQLVPGVNTRIDNPDGEDFIRPAVVISNHQSHLDLLCIMMLTPRLVIVTKRWVWMNPLYALAIRYAEFLTITNDITKNEAQIESLIGRGYSIMIFPEGTRSASLDMLRFHQGAFSLARKFKLDIVPVVLHGTGVVLNKRARTVTPGNITIKIKPRTSVDDGQCGNTPMEIAKFFRQKYREWTQTNQDSL</sequence>